<evidence type="ECO:0000256" key="7">
    <source>
        <dbReference type="SAM" id="SignalP"/>
    </source>
</evidence>
<dbReference type="RefSeq" id="WP_175216332.1">
    <property type="nucleotide sequence ID" value="NZ_CADIJO010000002.1"/>
</dbReference>
<dbReference type="NCBIfam" id="TIGR01352">
    <property type="entry name" value="tonB_Cterm"/>
    <property type="match status" value="1"/>
</dbReference>
<dbReference type="EMBL" id="CADIJO010000002">
    <property type="protein sequence ID" value="CAB3663070.1"/>
    <property type="molecule type" value="Genomic_DNA"/>
</dbReference>
<evidence type="ECO:0000256" key="5">
    <source>
        <dbReference type="ARBA" id="ARBA00023136"/>
    </source>
</evidence>
<evidence type="ECO:0000256" key="3">
    <source>
        <dbReference type="ARBA" id="ARBA00022692"/>
    </source>
</evidence>
<accession>A0A6S6ZDY3</accession>
<sequence length="247" mass="25108">MIGTPAPLSVLALVGVCLLCLATPILAGGAASASAGLSDRLRGERYDFALPAQPLGDSLEAIGHVAGVAVLVDERHAGRRAPALAGRLTVMDALRRLLEGSGLRIRQTDGEAIVVYAPSADGPGRAATDAGPALRAEDIPGARAGGANFSGYIGRLQKAVLRTLCGNAAARPGEYRLALQLRLDDGGHVARMRLLDSTGSSRVDAAVTRAIQGMDVGAPPPAGMPQPVSILLLPGGTHCAAPRRSGP</sequence>
<reference evidence="9 10" key="1">
    <citation type="submission" date="2020-04" db="EMBL/GenBank/DDBJ databases">
        <authorList>
            <person name="De Canck E."/>
        </authorList>
    </citation>
    <scope>NUCLEOTIDE SEQUENCE [LARGE SCALE GENOMIC DNA]</scope>
    <source>
        <strain evidence="9 10">LMG 3458</strain>
    </source>
</reference>
<comment type="subcellular location">
    <subcellularLocation>
        <location evidence="1">Membrane</location>
        <topology evidence="1">Single-pass membrane protein</topology>
    </subcellularLocation>
</comment>
<dbReference type="Proteomes" id="UP000494111">
    <property type="component" value="Unassembled WGS sequence"/>
</dbReference>
<organism evidence="9 10">
    <name type="scientific">Achromobacter deleyi</name>
    <dbReference type="NCBI Taxonomy" id="1353891"/>
    <lineage>
        <taxon>Bacteria</taxon>
        <taxon>Pseudomonadati</taxon>
        <taxon>Pseudomonadota</taxon>
        <taxon>Betaproteobacteria</taxon>
        <taxon>Burkholderiales</taxon>
        <taxon>Alcaligenaceae</taxon>
        <taxon>Achromobacter</taxon>
    </lineage>
</organism>
<evidence type="ECO:0000256" key="4">
    <source>
        <dbReference type="ARBA" id="ARBA00022989"/>
    </source>
</evidence>
<name>A0A6S6ZDY3_9BURK</name>
<keyword evidence="7" id="KW-0732">Signal</keyword>
<dbReference type="GO" id="GO:0019867">
    <property type="term" value="C:outer membrane"/>
    <property type="evidence" value="ECO:0007669"/>
    <property type="project" value="InterPro"/>
</dbReference>
<keyword evidence="4" id="KW-1133">Transmembrane helix</keyword>
<dbReference type="InterPro" id="IPR011662">
    <property type="entry name" value="Secretin/TonB_short_N"/>
</dbReference>
<keyword evidence="5" id="KW-0472">Membrane</keyword>
<protein>
    <recommendedName>
        <fullName evidence="8">Secretin/TonB short N-terminal domain-containing protein</fullName>
    </recommendedName>
</protein>
<dbReference type="InterPro" id="IPR006260">
    <property type="entry name" value="TonB/TolA_C"/>
</dbReference>
<proteinExistence type="predicted"/>
<evidence type="ECO:0000313" key="10">
    <source>
        <dbReference type="Proteomes" id="UP000494111"/>
    </source>
</evidence>
<feature type="chain" id="PRO_5028967977" description="Secretin/TonB short N-terminal domain-containing protein" evidence="7">
    <location>
        <begin position="28"/>
        <end position="247"/>
    </location>
</feature>
<keyword evidence="3" id="KW-0812">Transmembrane</keyword>
<dbReference type="Gene3D" id="3.30.1150.10">
    <property type="match status" value="1"/>
</dbReference>
<dbReference type="Pfam" id="PF13103">
    <property type="entry name" value="TonB_2"/>
    <property type="match status" value="1"/>
</dbReference>
<feature type="domain" description="Secretin/TonB short N-terminal" evidence="8">
    <location>
        <begin position="68"/>
        <end position="118"/>
    </location>
</feature>
<evidence type="ECO:0000259" key="8">
    <source>
        <dbReference type="SMART" id="SM00965"/>
    </source>
</evidence>
<gene>
    <name evidence="9" type="ORF">LMG3458_00693</name>
</gene>
<dbReference type="SMART" id="SM00965">
    <property type="entry name" value="STN"/>
    <property type="match status" value="1"/>
</dbReference>
<keyword evidence="6" id="KW-0998">Cell outer membrane</keyword>
<feature type="signal peptide" evidence="7">
    <location>
        <begin position="1"/>
        <end position="27"/>
    </location>
</feature>
<dbReference type="AlphaFoldDB" id="A0A6S6ZDY3"/>
<evidence type="ECO:0000313" key="9">
    <source>
        <dbReference type="EMBL" id="CAB3663070.1"/>
    </source>
</evidence>
<dbReference type="Gene3D" id="3.55.50.30">
    <property type="match status" value="1"/>
</dbReference>
<evidence type="ECO:0000256" key="2">
    <source>
        <dbReference type="ARBA" id="ARBA00022448"/>
    </source>
</evidence>
<evidence type="ECO:0000256" key="1">
    <source>
        <dbReference type="ARBA" id="ARBA00004167"/>
    </source>
</evidence>
<evidence type="ECO:0000256" key="6">
    <source>
        <dbReference type="ARBA" id="ARBA00023237"/>
    </source>
</evidence>
<keyword evidence="2" id="KW-0813">Transport</keyword>
<dbReference type="SUPFAM" id="SSF74653">
    <property type="entry name" value="TolA/TonB C-terminal domain"/>
    <property type="match status" value="1"/>
</dbReference>